<dbReference type="InterPro" id="IPR014113">
    <property type="entry name" value="T4SS_TrbC_subgr"/>
</dbReference>
<sequence length="255" mass="26124">MRTLPHLAVIACLASAAAFAGAAAQTAGSELDLEAIRARAASQSAEADALAASARARAEKLTDEAKASAASAEAHGKRFVVEAAKPKRPPGPEGTFDFDKVLVDAGTMASENMGQAPRFIAFASTSMPPAALRAMIDDVARAGGVVVFRGLPQNSAKALSAALAKVAKPGEQLDGVGIDPRLFRAFGIQEVPAYVVTSSDFDLCDGFDCAGPLPPHDRMIGNVTAGHALETFARGGGPGALLAAQHLARLERAPQ</sequence>
<dbReference type="OrthoDB" id="7846052at2"/>
<feature type="chain" id="PRO_5007156879" evidence="1">
    <location>
        <begin position="23"/>
        <end position="255"/>
    </location>
</feature>
<evidence type="ECO:0000313" key="3">
    <source>
        <dbReference type="Proteomes" id="UP000058012"/>
    </source>
</evidence>
<protein>
    <submittedName>
        <fullName evidence="2">Conjugal transfer protein TrbC</fullName>
    </submittedName>
</protein>
<proteinExistence type="predicted"/>
<name>A0A117USB7_9SPHN</name>
<organism evidence="2 3">
    <name type="scientific">Novosphingobium fuchskuhlense</name>
    <dbReference type="NCBI Taxonomy" id="1117702"/>
    <lineage>
        <taxon>Bacteria</taxon>
        <taxon>Pseudomonadati</taxon>
        <taxon>Pseudomonadota</taxon>
        <taxon>Alphaproteobacteria</taxon>
        <taxon>Sphingomonadales</taxon>
        <taxon>Sphingomonadaceae</taxon>
        <taxon>Novosphingobium</taxon>
    </lineage>
</organism>
<dbReference type="EMBL" id="LLZS01000011">
    <property type="protein sequence ID" value="KUR69928.1"/>
    <property type="molecule type" value="Genomic_DNA"/>
</dbReference>
<dbReference type="RefSeq" id="WP_067914314.1">
    <property type="nucleotide sequence ID" value="NZ_KQ954247.1"/>
</dbReference>
<dbReference type="NCBIfam" id="TIGR02742">
    <property type="entry name" value="TrbC_Ftype"/>
    <property type="match status" value="1"/>
</dbReference>
<dbReference type="Proteomes" id="UP000058012">
    <property type="component" value="Unassembled WGS sequence"/>
</dbReference>
<evidence type="ECO:0000256" key="1">
    <source>
        <dbReference type="SAM" id="SignalP"/>
    </source>
</evidence>
<gene>
    <name evidence="2" type="ORF">AQZ52_17665</name>
</gene>
<keyword evidence="3" id="KW-1185">Reference proteome</keyword>
<dbReference type="Pfam" id="PF09673">
    <property type="entry name" value="TrbC_Ftype"/>
    <property type="match status" value="1"/>
</dbReference>
<comment type="caution">
    <text evidence="2">The sequence shown here is derived from an EMBL/GenBank/DDBJ whole genome shotgun (WGS) entry which is preliminary data.</text>
</comment>
<reference evidence="2 3" key="1">
    <citation type="submission" date="2015-10" db="EMBL/GenBank/DDBJ databases">
        <title>Draft genome sequence of Novosphingobium fuchskuhlense DSM 25065 isolated from a surface water sample of the southwest basin of Lake Grosse Fuchskuhle.</title>
        <authorList>
            <person name="Ruckert C."/>
            <person name="Winkler A."/>
            <person name="Glaeser J."/>
            <person name="Grossart H.-P."/>
            <person name="Kalinowski J."/>
            <person name="Glaeser S."/>
        </authorList>
    </citation>
    <scope>NUCLEOTIDE SEQUENCE [LARGE SCALE GENOMIC DNA]</scope>
    <source>
        <strain evidence="2 3">FNE08-7</strain>
    </source>
</reference>
<feature type="signal peptide" evidence="1">
    <location>
        <begin position="1"/>
        <end position="22"/>
    </location>
</feature>
<dbReference type="STRING" id="1117702.AQZ52_17665"/>
<dbReference type="AlphaFoldDB" id="A0A117USB7"/>
<keyword evidence="1" id="KW-0732">Signal</keyword>
<evidence type="ECO:0000313" key="2">
    <source>
        <dbReference type="EMBL" id="KUR69928.1"/>
    </source>
</evidence>
<dbReference type="InterPro" id="IPR019106">
    <property type="entry name" value="T4SS_TrbC"/>
</dbReference>
<accession>A0A117USB7</accession>